<accession>A0A0D0BWH8</accession>
<dbReference type="GO" id="GO:0016491">
    <property type="term" value="F:oxidoreductase activity"/>
    <property type="evidence" value="ECO:0007669"/>
    <property type="project" value="UniProtKB-KW"/>
</dbReference>
<dbReference type="PANTHER" id="PTHR47706">
    <property type="entry name" value="NMRA-LIKE FAMILY PROTEIN"/>
    <property type="match status" value="1"/>
</dbReference>
<evidence type="ECO:0000313" key="5">
    <source>
        <dbReference type="EMBL" id="KIK54019.1"/>
    </source>
</evidence>
<dbReference type="OrthoDB" id="5283654at2759"/>
<dbReference type="EMBL" id="KN834821">
    <property type="protein sequence ID" value="KIK54019.1"/>
    <property type="molecule type" value="Genomic_DNA"/>
</dbReference>
<evidence type="ECO:0000256" key="3">
    <source>
        <dbReference type="ARBA" id="ARBA00023002"/>
    </source>
</evidence>
<protein>
    <recommendedName>
        <fullName evidence="4">NmrA-like domain-containing protein</fullName>
    </recommendedName>
</protein>
<sequence>MSSSSRSIAIVGAGLIGTPIARALLKAPQKPKVIILTRPESTGKSLPDDLSSIPTVPVDYTDVAALSKVFKDHSVNVVVSTLPGGGLKAQYSLADAAKASGSVKLFVPSEWGLPTEGAKGRGESNLFAVKDEFVEYLKSIQLPFTRFYTGFFFGGLPWLVGIEVNGKVNVLGKGETPFSVTSEADIGGFTAHVLTSLPLDSPHLVNQSLRLEGERLTFHDLARIYEKSIAFVPEGEQVPGNTEGERQFKTALQTEAEAGRSSTGFNRATWKEEGTAGSTNGLWEGHVWDKVKKTD</sequence>
<name>A0A0D0BWH8_9AGAR</name>
<evidence type="ECO:0000256" key="1">
    <source>
        <dbReference type="ARBA" id="ARBA00005725"/>
    </source>
</evidence>
<feature type="domain" description="NmrA-like" evidence="4">
    <location>
        <begin position="6"/>
        <end position="241"/>
    </location>
</feature>
<dbReference type="AlphaFoldDB" id="A0A0D0BWH8"/>
<dbReference type="PANTHER" id="PTHR47706:SF4">
    <property type="entry name" value="NMRA-LIKE DOMAIN-CONTAINING PROTEIN"/>
    <property type="match status" value="1"/>
</dbReference>
<dbReference type="HOGENOM" id="CLU_044876_6_1_1"/>
<dbReference type="InterPro" id="IPR051609">
    <property type="entry name" value="NmrA/Isoflavone_reductase-like"/>
</dbReference>
<dbReference type="InterPro" id="IPR036291">
    <property type="entry name" value="NAD(P)-bd_dom_sf"/>
</dbReference>
<dbReference type="Gene3D" id="3.90.25.10">
    <property type="entry name" value="UDP-galactose 4-epimerase, domain 1"/>
    <property type="match status" value="1"/>
</dbReference>
<proteinExistence type="inferred from homology"/>
<keyword evidence="6" id="KW-1185">Reference proteome</keyword>
<organism evidence="5 6">
    <name type="scientific">Collybiopsis luxurians FD-317 M1</name>
    <dbReference type="NCBI Taxonomy" id="944289"/>
    <lineage>
        <taxon>Eukaryota</taxon>
        <taxon>Fungi</taxon>
        <taxon>Dikarya</taxon>
        <taxon>Basidiomycota</taxon>
        <taxon>Agaricomycotina</taxon>
        <taxon>Agaricomycetes</taxon>
        <taxon>Agaricomycetidae</taxon>
        <taxon>Agaricales</taxon>
        <taxon>Marasmiineae</taxon>
        <taxon>Omphalotaceae</taxon>
        <taxon>Collybiopsis</taxon>
        <taxon>Collybiopsis luxurians</taxon>
    </lineage>
</organism>
<comment type="similarity">
    <text evidence="1">Belongs to the NmrA-type oxidoreductase family. Isoflavone reductase subfamily.</text>
</comment>
<dbReference type="Gene3D" id="3.40.50.720">
    <property type="entry name" value="NAD(P)-binding Rossmann-like Domain"/>
    <property type="match status" value="1"/>
</dbReference>
<dbReference type="Pfam" id="PF05368">
    <property type="entry name" value="NmrA"/>
    <property type="match status" value="1"/>
</dbReference>
<dbReference type="Proteomes" id="UP000053593">
    <property type="component" value="Unassembled WGS sequence"/>
</dbReference>
<evidence type="ECO:0000313" key="6">
    <source>
        <dbReference type="Proteomes" id="UP000053593"/>
    </source>
</evidence>
<evidence type="ECO:0000259" key="4">
    <source>
        <dbReference type="Pfam" id="PF05368"/>
    </source>
</evidence>
<keyword evidence="3" id="KW-0560">Oxidoreductase</keyword>
<dbReference type="InterPro" id="IPR008030">
    <property type="entry name" value="NmrA-like"/>
</dbReference>
<keyword evidence="2" id="KW-0521">NADP</keyword>
<evidence type="ECO:0000256" key="2">
    <source>
        <dbReference type="ARBA" id="ARBA00022857"/>
    </source>
</evidence>
<reference evidence="5 6" key="1">
    <citation type="submission" date="2014-04" db="EMBL/GenBank/DDBJ databases">
        <title>Evolutionary Origins and Diversification of the Mycorrhizal Mutualists.</title>
        <authorList>
            <consortium name="DOE Joint Genome Institute"/>
            <consortium name="Mycorrhizal Genomics Consortium"/>
            <person name="Kohler A."/>
            <person name="Kuo A."/>
            <person name="Nagy L.G."/>
            <person name="Floudas D."/>
            <person name="Copeland A."/>
            <person name="Barry K.W."/>
            <person name="Cichocki N."/>
            <person name="Veneault-Fourrey C."/>
            <person name="LaButti K."/>
            <person name="Lindquist E.A."/>
            <person name="Lipzen A."/>
            <person name="Lundell T."/>
            <person name="Morin E."/>
            <person name="Murat C."/>
            <person name="Riley R."/>
            <person name="Ohm R."/>
            <person name="Sun H."/>
            <person name="Tunlid A."/>
            <person name="Henrissat B."/>
            <person name="Grigoriev I.V."/>
            <person name="Hibbett D.S."/>
            <person name="Martin F."/>
        </authorList>
    </citation>
    <scope>NUCLEOTIDE SEQUENCE [LARGE SCALE GENOMIC DNA]</scope>
    <source>
        <strain evidence="5 6">FD-317 M1</strain>
    </source>
</reference>
<gene>
    <name evidence="5" type="ORF">GYMLUDRAFT_49080</name>
</gene>
<dbReference type="SUPFAM" id="SSF51735">
    <property type="entry name" value="NAD(P)-binding Rossmann-fold domains"/>
    <property type="match status" value="1"/>
</dbReference>